<gene>
    <name evidence="2" type="ORF">GCM10011611_63510</name>
</gene>
<evidence type="ECO:0000256" key="1">
    <source>
        <dbReference type="SAM" id="MobiDB-lite"/>
    </source>
</evidence>
<reference evidence="2" key="2">
    <citation type="submission" date="2020-09" db="EMBL/GenBank/DDBJ databases">
        <authorList>
            <person name="Sun Q."/>
            <person name="Zhou Y."/>
        </authorList>
    </citation>
    <scope>NUCLEOTIDE SEQUENCE</scope>
    <source>
        <strain evidence="2">CGMCC 1.15725</strain>
    </source>
</reference>
<dbReference type="Proteomes" id="UP000646365">
    <property type="component" value="Unassembled WGS sequence"/>
</dbReference>
<feature type="compositionally biased region" description="Basic and acidic residues" evidence="1">
    <location>
        <begin position="45"/>
        <end position="57"/>
    </location>
</feature>
<dbReference type="AlphaFoldDB" id="A0A8J2Z1M7"/>
<dbReference type="EMBL" id="BMJQ01000027">
    <property type="protein sequence ID" value="GGF48386.1"/>
    <property type="molecule type" value="Genomic_DNA"/>
</dbReference>
<feature type="region of interest" description="Disordered" evidence="1">
    <location>
        <begin position="14"/>
        <end position="57"/>
    </location>
</feature>
<organism evidence="2 3">
    <name type="scientific">Aliidongia dinghuensis</name>
    <dbReference type="NCBI Taxonomy" id="1867774"/>
    <lineage>
        <taxon>Bacteria</taxon>
        <taxon>Pseudomonadati</taxon>
        <taxon>Pseudomonadota</taxon>
        <taxon>Alphaproteobacteria</taxon>
        <taxon>Rhodospirillales</taxon>
        <taxon>Dongiaceae</taxon>
        <taxon>Aliidongia</taxon>
    </lineage>
</organism>
<comment type="caution">
    <text evidence="2">The sequence shown here is derived from an EMBL/GenBank/DDBJ whole genome shotgun (WGS) entry which is preliminary data.</text>
</comment>
<proteinExistence type="predicted"/>
<sequence length="57" mass="6577">MVWRRWVCNPFDTTRPTETQFTLDPAGETPSDPTGRTELVDGSLLEERRHQVESYAP</sequence>
<evidence type="ECO:0000313" key="3">
    <source>
        <dbReference type="Proteomes" id="UP000646365"/>
    </source>
</evidence>
<reference evidence="2" key="1">
    <citation type="journal article" date="2014" name="Int. J. Syst. Evol. Microbiol.">
        <title>Complete genome sequence of Corynebacterium casei LMG S-19264T (=DSM 44701T), isolated from a smear-ripened cheese.</title>
        <authorList>
            <consortium name="US DOE Joint Genome Institute (JGI-PGF)"/>
            <person name="Walter F."/>
            <person name="Albersmeier A."/>
            <person name="Kalinowski J."/>
            <person name="Ruckert C."/>
        </authorList>
    </citation>
    <scope>NUCLEOTIDE SEQUENCE</scope>
    <source>
        <strain evidence="2">CGMCC 1.15725</strain>
    </source>
</reference>
<name>A0A8J2Z1M7_9PROT</name>
<keyword evidence="3" id="KW-1185">Reference proteome</keyword>
<evidence type="ECO:0000313" key="2">
    <source>
        <dbReference type="EMBL" id="GGF48386.1"/>
    </source>
</evidence>
<accession>A0A8J2Z1M7</accession>
<protein>
    <submittedName>
        <fullName evidence="2">Uncharacterized protein</fullName>
    </submittedName>
</protein>